<dbReference type="InterPro" id="IPR018060">
    <property type="entry name" value="HTH_AraC"/>
</dbReference>
<keyword evidence="3" id="KW-0804">Transcription</keyword>
<dbReference type="Proteomes" id="UP001273350">
    <property type="component" value="Unassembled WGS sequence"/>
</dbReference>
<accession>A0ABU4RF64</accession>
<dbReference type="InterPro" id="IPR018062">
    <property type="entry name" value="HTH_AraC-typ_CS"/>
</dbReference>
<evidence type="ECO:0000256" key="1">
    <source>
        <dbReference type="ARBA" id="ARBA00023015"/>
    </source>
</evidence>
<reference evidence="5 6" key="1">
    <citation type="submission" date="2023-11" db="EMBL/GenBank/DDBJ databases">
        <title>Unpublished Manusciprt.</title>
        <authorList>
            <person name="Saticioglu I.B."/>
            <person name="Ay H."/>
            <person name="Ajmi N."/>
            <person name="Altun S."/>
            <person name="Duman M."/>
        </authorList>
    </citation>
    <scope>NUCLEOTIDE SEQUENCE [LARGE SCALE GENOMIC DNA]</scope>
    <source>
        <strain evidence="5 6">Fl-318</strain>
    </source>
</reference>
<evidence type="ECO:0000256" key="2">
    <source>
        <dbReference type="ARBA" id="ARBA00023125"/>
    </source>
</evidence>
<dbReference type="Pfam" id="PF02311">
    <property type="entry name" value="AraC_binding"/>
    <property type="match status" value="1"/>
</dbReference>
<dbReference type="SUPFAM" id="SSF51215">
    <property type="entry name" value="Regulatory protein AraC"/>
    <property type="match status" value="1"/>
</dbReference>
<dbReference type="PANTHER" id="PTHR43280:SF2">
    <property type="entry name" value="HTH-TYPE TRANSCRIPTIONAL REGULATOR EXSA"/>
    <property type="match status" value="1"/>
</dbReference>
<sequence>MKNNVRHEPYELVLTELVDQSQKSEQTDSFFELVYIVKGNGLQHFADHTFAYQQGHLFLLTPKDSHRLEFEEPTQLFSIRFNTVYLNRTSQQEILRQIEVILKNASHEPGCVLKSDDDKKIVHPLIEAIIREHQTKGLYQKELLTQYINTLLVIVARNVMLSLPEKINDQSDQKVIQILQYVQANIYNPEKLRGEHIGTKFGISESYLGRFFRKHTNETLQQYQTTYKLNLIENRLLHTHMRINEIADEFGFTDKSHLNNMFKKHRGFSPSEYRKMFYGLGGL</sequence>
<keyword evidence="6" id="KW-1185">Reference proteome</keyword>
<dbReference type="PANTHER" id="PTHR43280">
    <property type="entry name" value="ARAC-FAMILY TRANSCRIPTIONAL REGULATOR"/>
    <property type="match status" value="1"/>
</dbReference>
<gene>
    <name evidence="5" type="ORF">SGQ83_17955</name>
</gene>
<comment type="caution">
    <text evidence="5">The sequence shown here is derived from an EMBL/GenBank/DDBJ whole genome shotgun (WGS) entry which is preliminary data.</text>
</comment>
<dbReference type="PROSITE" id="PS01124">
    <property type="entry name" value="HTH_ARAC_FAMILY_2"/>
    <property type="match status" value="1"/>
</dbReference>
<proteinExistence type="predicted"/>
<dbReference type="SUPFAM" id="SSF46689">
    <property type="entry name" value="Homeodomain-like"/>
    <property type="match status" value="1"/>
</dbReference>
<evidence type="ECO:0000313" key="6">
    <source>
        <dbReference type="Proteomes" id="UP001273350"/>
    </source>
</evidence>
<protein>
    <submittedName>
        <fullName evidence="5">AraC family transcriptional regulator</fullName>
    </submittedName>
</protein>
<dbReference type="EMBL" id="JAWXVI010000009">
    <property type="protein sequence ID" value="MDX6191243.1"/>
    <property type="molecule type" value="Genomic_DNA"/>
</dbReference>
<dbReference type="SMART" id="SM00342">
    <property type="entry name" value="HTH_ARAC"/>
    <property type="match status" value="1"/>
</dbReference>
<dbReference type="Gene3D" id="1.10.10.60">
    <property type="entry name" value="Homeodomain-like"/>
    <property type="match status" value="2"/>
</dbReference>
<dbReference type="InterPro" id="IPR009057">
    <property type="entry name" value="Homeodomain-like_sf"/>
</dbReference>
<dbReference type="PROSITE" id="PS00041">
    <property type="entry name" value="HTH_ARAC_FAMILY_1"/>
    <property type="match status" value="1"/>
</dbReference>
<evidence type="ECO:0000259" key="4">
    <source>
        <dbReference type="PROSITE" id="PS01124"/>
    </source>
</evidence>
<keyword evidence="1" id="KW-0805">Transcription regulation</keyword>
<keyword evidence="2" id="KW-0238">DNA-binding</keyword>
<dbReference type="InterPro" id="IPR003313">
    <property type="entry name" value="AraC-bd"/>
</dbReference>
<organism evidence="5 6">
    <name type="scientific">Flavobacterium cupriresistens</name>
    <dbReference type="NCBI Taxonomy" id="2893885"/>
    <lineage>
        <taxon>Bacteria</taxon>
        <taxon>Pseudomonadati</taxon>
        <taxon>Bacteroidota</taxon>
        <taxon>Flavobacteriia</taxon>
        <taxon>Flavobacteriales</taxon>
        <taxon>Flavobacteriaceae</taxon>
        <taxon>Flavobacterium</taxon>
    </lineage>
</organism>
<name>A0ABU4RF64_9FLAO</name>
<feature type="domain" description="HTH araC/xylS-type" evidence="4">
    <location>
        <begin position="176"/>
        <end position="276"/>
    </location>
</feature>
<dbReference type="InterPro" id="IPR037923">
    <property type="entry name" value="HTH-like"/>
</dbReference>
<evidence type="ECO:0000313" key="5">
    <source>
        <dbReference type="EMBL" id="MDX6191243.1"/>
    </source>
</evidence>
<evidence type="ECO:0000256" key="3">
    <source>
        <dbReference type="ARBA" id="ARBA00023163"/>
    </source>
</evidence>
<dbReference type="Gene3D" id="2.60.120.280">
    <property type="entry name" value="Regulatory protein AraC"/>
    <property type="match status" value="1"/>
</dbReference>
<dbReference type="RefSeq" id="WP_047778664.1">
    <property type="nucleotide sequence ID" value="NZ_CP087134.1"/>
</dbReference>
<dbReference type="Pfam" id="PF12833">
    <property type="entry name" value="HTH_18"/>
    <property type="match status" value="1"/>
</dbReference>